<dbReference type="OrthoDB" id="8659436at2"/>
<dbReference type="PANTHER" id="PTHR33202">
    <property type="entry name" value="ZINC UPTAKE REGULATION PROTEIN"/>
    <property type="match status" value="1"/>
</dbReference>
<keyword evidence="5 10" id="KW-0479">Metal-binding</keyword>
<dbReference type="InterPro" id="IPR036390">
    <property type="entry name" value="WH_DNA-bd_sf"/>
</dbReference>
<proteinExistence type="inferred from homology"/>
<dbReference type="Pfam" id="PF01475">
    <property type="entry name" value="FUR"/>
    <property type="match status" value="1"/>
</dbReference>
<evidence type="ECO:0000256" key="8">
    <source>
        <dbReference type="ARBA" id="ARBA00023125"/>
    </source>
</evidence>
<feature type="binding site" evidence="10">
    <location>
        <position position="135"/>
    </location>
    <ligand>
        <name>Zn(2+)</name>
        <dbReference type="ChEBI" id="CHEBI:29105"/>
    </ligand>
</feature>
<name>A0A3G1KYL7_FORW1</name>
<keyword evidence="9" id="KW-0804">Transcription</keyword>
<evidence type="ECO:0000256" key="4">
    <source>
        <dbReference type="ARBA" id="ARBA00022491"/>
    </source>
</evidence>
<dbReference type="PANTHER" id="PTHR33202:SF8">
    <property type="entry name" value="PEROXIDE-RESPONSIVE REPRESSOR PERR"/>
    <property type="match status" value="1"/>
</dbReference>
<keyword evidence="12" id="KW-1185">Reference proteome</keyword>
<keyword evidence="3" id="KW-0963">Cytoplasm</keyword>
<dbReference type="InterPro" id="IPR036388">
    <property type="entry name" value="WH-like_DNA-bd_sf"/>
</dbReference>
<protein>
    <submittedName>
        <fullName evidence="11">Transcriptional repressor</fullName>
    </submittedName>
</protein>
<evidence type="ECO:0000256" key="9">
    <source>
        <dbReference type="ARBA" id="ARBA00023163"/>
    </source>
</evidence>
<dbReference type="Gene3D" id="1.10.10.10">
    <property type="entry name" value="Winged helix-like DNA-binding domain superfamily/Winged helix DNA-binding domain"/>
    <property type="match status" value="1"/>
</dbReference>
<dbReference type="GO" id="GO:0000976">
    <property type="term" value="F:transcription cis-regulatory region binding"/>
    <property type="evidence" value="ECO:0007669"/>
    <property type="project" value="TreeGrafter"/>
</dbReference>
<sequence length="139" mass="16112">MYTFVENLAALLQERDIKPSYPRIKVLEYLVTKKNHPTVDLMYQELVKEMPTLSKTTVYNTLSLLLKASLVRVINIEDNETRYDATMSDHGHFKCETCGKIFDFPVNMLGLDPKSLERFKICEKNVYFKGVCPSCLDQH</sequence>
<comment type="subcellular location">
    <subcellularLocation>
        <location evidence="1">Cytoplasm</location>
    </subcellularLocation>
</comment>
<dbReference type="GO" id="GO:0003700">
    <property type="term" value="F:DNA-binding transcription factor activity"/>
    <property type="evidence" value="ECO:0007669"/>
    <property type="project" value="InterPro"/>
</dbReference>
<evidence type="ECO:0000256" key="7">
    <source>
        <dbReference type="ARBA" id="ARBA00023015"/>
    </source>
</evidence>
<dbReference type="AlphaFoldDB" id="A0A3G1KYL7"/>
<dbReference type="InterPro" id="IPR002481">
    <property type="entry name" value="FUR"/>
</dbReference>
<comment type="similarity">
    <text evidence="2">Belongs to the Fur family.</text>
</comment>
<dbReference type="GO" id="GO:0045892">
    <property type="term" value="P:negative regulation of DNA-templated transcription"/>
    <property type="evidence" value="ECO:0007669"/>
    <property type="project" value="TreeGrafter"/>
</dbReference>
<comment type="cofactor">
    <cofactor evidence="10">
        <name>Zn(2+)</name>
        <dbReference type="ChEBI" id="CHEBI:29105"/>
    </cofactor>
    <text evidence="10">Binds 1 zinc ion per subunit.</text>
</comment>
<keyword evidence="4" id="KW-0678">Repressor</keyword>
<evidence type="ECO:0000313" key="12">
    <source>
        <dbReference type="Proteomes" id="UP000323521"/>
    </source>
</evidence>
<dbReference type="GO" id="GO:0005737">
    <property type="term" value="C:cytoplasm"/>
    <property type="evidence" value="ECO:0007669"/>
    <property type="project" value="UniProtKB-SubCell"/>
</dbReference>
<feature type="binding site" evidence="10">
    <location>
        <position position="95"/>
    </location>
    <ligand>
        <name>Zn(2+)</name>
        <dbReference type="ChEBI" id="CHEBI:29105"/>
    </ligand>
</feature>
<keyword evidence="7" id="KW-0805">Transcription regulation</keyword>
<feature type="binding site" evidence="10">
    <location>
        <position position="132"/>
    </location>
    <ligand>
        <name>Zn(2+)</name>
        <dbReference type="ChEBI" id="CHEBI:29105"/>
    </ligand>
</feature>
<feature type="binding site" evidence="10">
    <location>
        <position position="98"/>
    </location>
    <ligand>
        <name>Zn(2+)</name>
        <dbReference type="ChEBI" id="CHEBI:29105"/>
    </ligand>
</feature>
<evidence type="ECO:0000256" key="1">
    <source>
        <dbReference type="ARBA" id="ARBA00004496"/>
    </source>
</evidence>
<evidence type="ECO:0000256" key="6">
    <source>
        <dbReference type="ARBA" id="ARBA00022833"/>
    </source>
</evidence>
<dbReference type="KEGG" id="fwa:DCMF_24415"/>
<evidence type="ECO:0000256" key="2">
    <source>
        <dbReference type="ARBA" id="ARBA00007957"/>
    </source>
</evidence>
<dbReference type="FunFam" id="1.10.10.10:FF:000007">
    <property type="entry name" value="Ferric uptake regulation protein"/>
    <property type="match status" value="1"/>
</dbReference>
<dbReference type="GO" id="GO:1900376">
    <property type="term" value="P:regulation of secondary metabolite biosynthetic process"/>
    <property type="evidence" value="ECO:0007669"/>
    <property type="project" value="TreeGrafter"/>
</dbReference>
<evidence type="ECO:0000256" key="3">
    <source>
        <dbReference type="ARBA" id="ARBA00022490"/>
    </source>
</evidence>
<dbReference type="InterPro" id="IPR043135">
    <property type="entry name" value="Fur_C"/>
</dbReference>
<dbReference type="Proteomes" id="UP000323521">
    <property type="component" value="Chromosome"/>
</dbReference>
<dbReference type="CDD" id="cd07153">
    <property type="entry name" value="Fur_like"/>
    <property type="match status" value="1"/>
</dbReference>
<dbReference type="EMBL" id="CP017634">
    <property type="protein sequence ID" value="ATW27477.1"/>
    <property type="molecule type" value="Genomic_DNA"/>
</dbReference>
<evidence type="ECO:0000313" key="11">
    <source>
        <dbReference type="EMBL" id="ATW27477.1"/>
    </source>
</evidence>
<evidence type="ECO:0000256" key="10">
    <source>
        <dbReference type="PIRSR" id="PIRSR602481-1"/>
    </source>
</evidence>
<dbReference type="Gene3D" id="3.30.1490.190">
    <property type="match status" value="1"/>
</dbReference>
<accession>A0A3G1KYL7</accession>
<keyword evidence="6 10" id="KW-0862">Zinc</keyword>
<dbReference type="RefSeq" id="WP_148136841.1">
    <property type="nucleotide sequence ID" value="NZ_CP017634.1"/>
</dbReference>
<keyword evidence="8" id="KW-0238">DNA-binding</keyword>
<evidence type="ECO:0000256" key="5">
    <source>
        <dbReference type="ARBA" id="ARBA00022723"/>
    </source>
</evidence>
<gene>
    <name evidence="11" type="ORF">DCMF_24415</name>
</gene>
<reference evidence="11 12" key="1">
    <citation type="submission" date="2016-10" db="EMBL/GenBank/DDBJ databases">
        <title>Complete Genome Sequence of Peptococcaceae strain DCMF.</title>
        <authorList>
            <person name="Edwards R.J."/>
            <person name="Holland S.I."/>
            <person name="Deshpande N.P."/>
            <person name="Wong Y.K."/>
            <person name="Ertan H."/>
            <person name="Manefield M."/>
            <person name="Russell T.L."/>
            <person name="Lee M.J."/>
        </authorList>
    </citation>
    <scope>NUCLEOTIDE SEQUENCE [LARGE SCALE GENOMIC DNA]</scope>
    <source>
        <strain evidence="11 12">DCMF</strain>
    </source>
</reference>
<dbReference type="SUPFAM" id="SSF46785">
    <property type="entry name" value="Winged helix' DNA-binding domain"/>
    <property type="match status" value="1"/>
</dbReference>
<organism evidence="11 12">
    <name type="scientific">Formimonas warabiya</name>
    <dbReference type="NCBI Taxonomy" id="1761012"/>
    <lineage>
        <taxon>Bacteria</taxon>
        <taxon>Bacillati</taxon>
        <taxon>Bacillota</taxon>
        <taxon>Clostridia</taxon>
        <taxon>Eubacteriales</taxon>
        <taxon>Peptococcaceae</taxon>
        <taxon>Candidatus Formimonas</taxon>
    </lineage>
</organism>
<dbReference type="GO" id="GO:0008270">
    <property type="term" value="F:zinc ion binding"/>
    <property type="evidence" value="ECO:0007669"/>
    <property type="project" value="TreeGrafter"/>
</dbReference>